<sequence length="392" mass="45189">MMLKENNKIENKKLIVVLGMHRSGTSAITRGLQVLGVNLGDNLMPPVEGNNAKGFFEDLDLNALNVELLQTLRSDWDYLSPIEDSDVEKLRKNGYFLRGVEILNQKFSNTSTFGFKDPRVAKLLPFWKQVFAYCKFDVGYVLAVRHPLSVVKSLEKRDGFDSEKSYMLWIGHVLASISNTEEHKCVIVDYDLLMQAPERELGRIADCFDLIVNPDEMKNYRSEFLDEGLRHTVYTLNDLILDDACHPLVSEIYTALLDVAIDRRRMNDVVIQNQVALWSNEFKRLKSILCLIDKLTRKITILNQVEIERDGQISSLNQLVVERDAQISSLNQTVVEGNSQIMHQEKELTAYHDQTEEYIKQLNLLQEQRTSELSNIKFLTKQLMGLFYKKIH</sequence>
<dbReference type="STRING" id="871968.DESME_14350"/>
<dbReference type="InterPro" id="IPR014556">
    <property type="entry name" value="UCP029407"/>
</dbReference>
<accession>W0EG78</accession>
<evidence type="ECO:0000313" key="1">
    <source>
        <dbReference type="EMBL" id="AHF08076.1"/>
    </source>
</evidence>
<dbReference type="GO" id="GO:0016740">
    <property type="term" value="F:transferase activity"/>
    <property type="evidence" value="ECO:0007669"/>
    <property type="project" value="UniProtKB-KW"/>
</dbReference>
<dbReference type="PIRSF" id="PIRSF029407">
    <property type="entry name" value="UCP029407"/>
    <property type="match status" value="1"/>
</dbReference>
<dbReference type="InterPro" id="IPR027417">
    <property type="entry name" value="P-loop_NTPase"/>
</dbReference>
<protein>
    <submittedName>
        <fullName evidence="1">Glycosyl transferase family 1</fullName>
    </submittedName>
</protein>
<organism evidence="1 2">
    <name type="scientific">Desulfitobacterium metallireducens DSM 15288</name>
    <dbReference type="NCBI Taxonomy" id="871968"/>
    <lineage>
        <taxon>Bacteria</taxon>
        <taxon>Bacillati</taxon>
        <taxon>Bacillota</taxon>
        <taxon>Clostridia</taxon>
        <taxon>Eubacteriales</taxon>
        <taxon>Desulfitobacteriaceae</taxon>
        <taxon>Desulfitobacterium</taxon>
    </lineage>
</organism>
<dbReference type="eggNOG" id="COG3551">
    <property type="taxonomic scope" value="Bacteria"/>
</dbReference>
<dbReference type="RefSeq" id="WP_025248823.1">
    <property type="nucleotide sequence ID" value="NZ_CP007032.1"/>
</dbReference>
<dbReference type="Proteomes" id="UP000010847">
    <property type="component" value="Chromosome"/>
</dbReference>
<dbReference type="EMBL" id="CP007032">
    <property type="protein sequence ID" value="AHF08076.1"/>
    <property type="molecule type" value="Genomic_DNA"/>
</dbReference>
<proteinExistence type="predicted"/>
<gene>
    <name evidence="1" type="ORF">DESME_14350</name>
</gene>
<dbReference type="OrthoDB" id="9785185at2"/>
<dbReference type="SUPFAM" id="SSF52540">
    <property type="entry name" value="P-loop containing nucleoside triphosphate hydrolases"/>
    <property type="match status" value="1"/>
</dbReference>
<keyword evidence="1" id="KW-0808">Transferase</keyword>
<dbReference type="KEGG" id="dmt:DESME_14350"/>
<dbReference type="Gene3D" id="3.40.50.300">
    <property type="entry name" value="P-loop containing nucleotide triphosphate hydrolases"/>
    <property type="match status" value="1"/>
</dbReference>
<keyword evidence="2" id="KW-1185">Reference proteome</keyword>
<evidence type="ECO:0000313" key="2">
    <source>
        <dbReference type="Proteomes" id="UP000010847"/>
    </source>
</evidence>
<dbReference type="HOGENOM" id="CLU_032716_1_0_9"/>
<dbReference type="AlphaFoldDB" id="W0EG78"/>
<reference evidence="1 2" key="1">
    <citation type="submission" date="2013-12" db="EMBL/GenBank/DDBJ databases">
        <authorList>
            <consortium name="DOE Joint Genome Institute"/>
            <person name="Smidt H."/>
            <person name="Huntemann M."/>
            <person name="Han J."/>
            <person name="Chen A."/>
            <person name="Kyrpides N."/>
            <person name="Mavromatis K."/>
            <person name="Markowitz V."/>
            <person name="Palaniappan K."/>
            <person name="Ivanova N."/>
            <person name="Schaumberg A."/>
            <person name="Pati A."/>
            <person name="Liolios K."/>
            <person name="Nordberg H.P."/>
            <person name="Cantor M.N."/>
            <person name="Hua S.X."/>
            <person name="Woyke T."/>
        </authorList>
    </citation>
    <scope>NUCLEOTIDE SEQUENCE [LARGE SCALE GENOMIC DNA]</scope>
    <source>
        <strain evidence="2">DSM 15288</strain>
    </source>
</reference>
<name>W0EG78_9FIRM</name>